<accession>A0A1I7XN98</accession>
<reference evidence="2" key="1">
    <citation type="submission" date="2016-11" db="UniProtKB">
        <authorList>
            <consortium name="WormBaseParasite"/>
        </authorList>
    </citation>
    <scope>IDENTIFICATION</scope>
</reference>
<sequence length="28" mass="3412">MTGYEWTLLVMFVAVVRKRFCKSLTIYR</sequence>
<dbReference type="AlphaFoldDB" id="A0A1I7XN98"/>
<evidence type="ECO:0000313" key="1">
    <source>
        <dbReference type="Proteomes" id="UP000095283"/>
    </source>
</evidence>
<dbReference type="Proteomes" id="UP000095283">
    <property type="component" value="Unplaced"/>
</dbReference>
<organism evidence="1 2">
    <name type="scientific">Heterorhabditis bacteriophora</name>
    <name type="common">Entomopathogenic nematode worm</name>
    <dbReference type="NCBI Taxonomy" id="37862"/>
    <lineage>
        <taxon>Eukaryota</taxon>
        <taxon>Metazoa</taxon>
        <taxon>Ecdysozoa</taxon>
        <taxon>Nematoda</taxon>
        <taxon>Chromadorea</taxon>
        <taxon>Rhabditida</taxon>
        <taxon>Rhabditina</taxon>
        <taxon>Rhabditomorpha</taxon>
        <taxon>Strongyloidea</taxon>
        <taxon>Heterorhabditidae</taxon>
        <taxon>Heterorhabditis</taxon>
    </lineage>
</organism>
<proteinExistence type="predicted"/>
<protein>
    <submittedName>
        <fullName evidence="2">Uncharacterized protein</fullName>
    </submittedName>
</protein>
<evidence type="ECO:0000313" key="2">
    <source>
        <dbReference type="WBParaSite" id="Hba_19009"/>
    </source>
</evidence>
<name>A0A1I7XN98_HETBA</name>
<dbReference type="WBParaSite" id="Hba_19009">
    <property type="protein sequence ID" value="Hba_19009"/>
    <property type="gene ID" value="Hba_19009"/>
</dbReference>
<keyword evidence="1" id="KW-1185">Reference proteome</keyword>